<feature type="domain" description="HTH araC/xylS-type" evidence="4">
    <location>
        <begin position="165"/>
        <end position="263"/>
    </location>
</feature>
<keyword evidence="3" id="KW-0804">Transcription</keyword>
<evidence type="ECO:0000256" key="1">
    <source>
        <dbReference type="ARBA" id="ARBA00023015"/>
    </source>
</evidence>
<dbReference type="InterPro" id="IPR018060">
    <property type="entry name" value="HTH_AraC"/>
</dbReference>
<evidence type="ECO:0000313" key="5">
    <source>
        <dbReference type="EMBL" id="RDB05970.1"/>
    </source>
</evidence>
<keyword evidence="6" id="KW-1185">Reference proteome</keyword>
<protein>
    <submittedName>
        <fullName evidence="5">AraC family transcriptional regulator</fullName>
    </submittedName>
</protein>
<dbReference type="Proteomes" id="UP000253141">
    <property type="component" value="Unassembled WGS sequence"/>
</dbReference>
<dbReference type="GO" id="GO:0043565">
    <property type="term" value="F:sequence-specific DNA binding"/>
    <property type="evidence" value="ECO:0007669"/>
    <property type="project" value="InterPro"/>
</dbReference>
<evidence type="ECO:0000259" key="4">
    <source>
        <dbReference type="PROSITE" id="PS01124"/>
    </source>
</evidence>
<keyword evidence="1" id="KW-0805">Transcription regulation</keyword>
<dbReference type="PANTHER" id="PTHR46796:SF13">
    <property type="entry name" value="HTH-TYPE TRANSCRIPTIONAL ACTIVATOR RHAS"/>
    <property type="match status" value="1"/>
</dbReference>
<gene>
    <name evidence="5" type="ORF">DVG78_11220</name>
</gene>
<dbReference type="GO" id="GO:0003700">
    <property type="term" value="F:DNA-binding transcription factor activity"/>
    <property type="evidence" value="ECO:0007669"/>
    <property type="project" value="InterPro"/>
</dbReference>
<dbReference type="SMART" id="SM00342">
    <property type="entry name" value="HTH_ARAC"/>
    <property type="match status" value="1"/>
</dbReference>
<dbReference type="PANTHER" id="PTHR46796">
    <property type="entry name" value="HTH-TYPE TRANSCRIPTIONAL ACTIVATOR RHAS-RELATED"/>
    <property type="match status" value="1"/>
</dbReference>
<dbReference type="Pfam" id="PF12833">
    <property type="entry name" value="HTH_18"/>
    <property type="match status" value="1"/>
</dbReference>
<name>A0A369IAT3_9BACT</name>
<evidence type="ECO:0000313" key="6">
    <source>
        <dbReference type="Proteomes" id="UP000253141"/>
    </source>
</evidence>
<keyword evidence="2" id="KW-0238">DNA-binding</keyword>
<reference evidence="5 6" key="1">
    <citation type="submission" date="2018-07" db="EMBL/GenBank/DDBJ databases">
        <title>Genome analysis of Runella aurantiaca.</title>
        <authorList>
            <person name="Yang X."/>
        </authorList>
    </citation>
    <scope>NUCLEOTIDE SEQUENCE [LARGE SCALE GENOMIC DNA]</scope>
    <source>
        <strain evidence="5 6">YX9</strain>
    </source>
</reference>
<dbReference type="AlphaFoldDB" id="A0A369IAT3"/>
<evidence type="ECO:0000256" key="2">
    <source>
        <dbReference type="ARBA" id="ARBA00023125"/>
    </source>
</evidence>
<accession>A0A369IAT3</accession>
<evidence type="ECO:0000256" key="3">
    <source>
        <dbReference type="ARBA" id="ARBA00023163"/>
    </source>
</evidence>
<comment type="caution">
    <text evidence="5">The sequence shown here is derived from an EMBL/GenBank/DDBJ whole genome shotgun (WGS) entry which is preliminary data.</text>
</comment>
<dbReference type="InterPro" id="IPR050204">
    <property type="entry name" value="AraC_XylS_family_regulators"/>
</dbReference>
<dbReference type="PROSITE" id="PS01124">
    <property type="entry name" value="HTH_ARAC_FAMILY_2"/>
    <property type="match status" value="1"/>
</dbReference>
<organism evidence="5 6">
    <name type="scientific">Runella aurantiaca</name>
    <dbReference type="NCBI Taxonomy" id="2282308"/>
    <lineage>
        <taxon>Bacteria</taxon>
        <taxon>Pseudomonadati</taxon>
        <taxon>Bacteroidota</taxon>
        <taxon>Cytophagia</taxon>
        <taxon>Cytophagales</taxon>
        <taxon>Spirosomataceae</taxon>
        <taxon>Runella</taxon>
    </lineage>
</organism>
<sequence>MIYQEIVPCLALQPFVQNYLLCNVGSMPEEFSVKPYPTRVEQALVFFARGYIQSHDPITGKTSKIAHNALFGQQVSRLNFRTFTEPDFLMLMVVFQPGAMFRLLGFANPELTAMFCDAELIVDKELRSVNDRIANADSYPQMISHAEEYLLRKLRCIQREKHPIDKIGQLLLANPTPFSLDWLANQANLSARQFERKFSERMGIGPKLYSRISRFYQAFQYKERHPGLDWLTVAVHFGYTDYYHLVKDFKQFANVTPNLMIKEYAKRPEIIVNL</sequence>
<dbReference type="EMBL" id="QPIW01000007">
    <property type="protein sequence ID" value="RDB05970.1"/>
    <property type="molecule type" value="Genomic_DNA"/>
</dbReference>
<dbReference type="Gene3D" id="1.10.10.60">
    <property type="entry name" value="Homeodomain-like"/>
    <property type="match status" value="1"/>
</dbReference>
<proteinExistence type="predicted"/>